<gene>
    <name evidence="1" type="ORF">H2021_03265</name>
</gene>
<sequence>ISTIGFADDKIFESAKSSLDMDAEIIKVLYDNNQVDTVCPKQSVGCYISKDGGMILLSDSIPSDHKDVVLLGLYSDYLQHNNTGLIDNSLTCDLKVKYLADSNKSKLSKLYSSQCDAIYRNKVIVMN</sequence>
<proteinExistence type="predicted"/>
<organism evidence="1 2">
    <name type="scientific">SAR86 cluster bacterium</name>
    <dbReference type="NCBI Taxonomy" id="2030880"/>
    <lineage>
        <taxon>Bacteria</taxon>
        <taxon>Pseudomonadati</taxon>
        <taxon>Pseudomonadota</taxon>
        <taxon>Gammaproteobacteria</taxon>
        <taxon>SAR86 cluster</taxon>
    </lineage>
</organism>
<evidence type="ECO:0000313" key="1">
    <source>
        <dbReference type="EMBL" id="MBA4724218.1"/>
    </source>
</evidence>
<dbReference type="AlphaFoldDB" id="A0A838YXK4"/>
<name>A0A838YXK4_9GAMM</name>
<reference evidence="1 2" key="1">
    <citation type="submission" date="2020-06" db="EMBL/GenBank/DDBJ databases">
        <title>Dysbiosis in marine aquaculture revealed through microbiome analysis: reverse ecology for environmental sustainability.</title>
        <authorList>
            <person name="Haro-Moreno J.M."/>
            <person name="Coutinho F.H."/>
            <person name="Zaragoza-Solas A."/>
            <person name="Picazo A."/>
            <person name="Almagro-Moreno S."/>
            <person name="Lopez-Perez M."/>
        </authorList>
    </citation>
    <scope>NUCLEOTIDE SEQUENCE [LARGE SCALE GENOMIC DNA]</scope>
    <source>
        <strain evidence="1">MCMED-G42</strain>
    </source>
</reference>
<dbReference type="EMBL" id="JACETM010000031">
    <property type="protein sequence ID" value="MBA4724218.1"/>
    <property type="molecule type" value="Genomic_DNA"/>
</dbReference>
<protein>
    <submittedName>
        <fullName evidence="1">Uncharacterized protein</fullName>
    </submittedName>
</protein>
<accession>A0A838YXK4</accession>
<dbReference type="Proteomes" id="UP000585327">
    <property type="component" value="Unassembled WGS sequence"/>
</dbReference>
<comment type="caution">
    <text evidence="1">The sequence shown here is derived from an EMBL/GenBank/DDBJ whole genome shotgun (WGS) entry which is preliminary data.</text>
</comment>
<evidence type="ECO:0000313" key="2">
    <source>
        <dbReference type="Proteomes" id="UP000585327"/>
    </source>
</evidence>
<feature type="non-terminal residue" evidence="1">
    <location>
        <position position="1"/>
    </location>
</feature>